<name>A0A8X7VNI9_BRACI</name>
<sequence>MTQLKHYGAVVRYSTSMCCPFGVICLLHETHVLLSFAWQELGSLRQMKPNRCKNPIEVQDLSKARSLDLVELHSSLVDLDKRVSDDTDSSMEFCTSIEAVPNSIELMRWNSNALIGKKLNLSCLDMPECKTLHNLPHTRRKVKTLKFLCLRGCINISEIPKVIGEIQDGERVSHSGNTRKMIVDDCS</sequence>
<proteinExistence type="predicted"/>
<gene>
    <name evidence="1" type="ORF">Bca52824_018245</name>
</gene>
<dbReference type="InterPro" id="IPR032675">
    <property type="entry name" value="LRR_dom_sf"/>
</dbReference>
<accession>A0A8X7VNI9</accession>
<dbReference type="Proteomes" id="UP000886595">
    <property type="component" value="Unassembled WGS sequence"/>
</dbReference>
<keyword evidence="2" id="KW-1185">Reference proteome</keyword>
<comment type="caution">
    <text evidence="1">The sequence shown here is derived from an EMBL/GenBank/DDBJ whole genome shotgun (WGS) entry which is preliminary data.</text>
</comment>
<evidence type="ECO:0008006" key="3">
    <source>
        <dbReference type="Google" id="ProtNLM"/>
    </source>
</evidence>
<reference evidence="1 2" key="1">
    <citation type="submission" date="2020-02" db="EMBL/GenBank/DDBJ databases">
        <authorList>
            <person name="Ma Q."/>
            <person name="Huang Y."/>
            <person name="Song X."/>
            <person name="Pei D."/>
        </authorList>
    </citation>
    <scope>NUCLEOTIDE SEQUENCE [LARGE SCALE GENOMIC DNA]</scope>
    <source>
        <strain evidence="1">Sxm20200214</strain>
        <tissue evidence="1">Leaf</tissue>
    </source>
</reference>
<dbReference type="SUPFAM" id="SSF52047">
    <property type="entry name" value="RNI-like"/>
    <property type="match status" value="1"/>
</dbReference>
<evidence type="ECO:0000313" key="2">
    <source>
        <dbReference type="Proteomes" id="UP000886595"/>
    </source>
</evidence>
<dbReference type="EMBL" id="JAAMPC010000004">
    <property type="protein sequence ID" value="KAG2315123.1"/>
    <property type="molecule type" value="Genomic_DNA"/>
</dbReference>
<evidence type="ECO:0000313" key="1">
    <source>
        <dbReference type="EMBL" id="KAG2315123.1"/>
    </source>
</evidence>
<dbReference type="Gene3D" id="3.80.10.10">
    <property type="entry name" value="Ribonuclease Inhibitor"/>
    <property type="match status" value="1"/>
</dbReference>
<protein>
    <recommendedName>
        <fullName evidence="3">Disease resistance protein</fullName>
    </recommendedName>
</protein>
<organism evidence="1 2">
    <name type="scientific">Brassica carinata</name>
    <name type="common">Ethiopian mustard</name>
    <name type="synonym">Abyssinian cabbage</name>
    <dbReference type="NCBI Taxonomy" id="52824"/>
    <lineage>
        <taxon>Eukaryota</taxon>
        <taxon>Viridiplantae</taxon>
        <taxon>Streptophyta</taxon>
        <taxon>Embryophyta</taxon>
        <taxon>Tracheophyta</taxon>
        <taxon>Spermatophyta</taxon>
        <taxon>Magnoliopsida</taxon>
        <taxon>eudicotyledons</taxon>
        <taxon>Gunneridae</taxon>
        <taxon>Pentapetalae</taxon>
        <taxon>rosids</taxon>
        <taxon>malvids</taxon>
        <taxon>Brassicales</taxon>
        <taxon>Brassicaceae</taxon>
        <taxon>Brassiceae</taxon>
        <taxon>Brassica</taxon>
    </lineage>
</organism>
<dbReference type="AlphaFoldDB" id="A0A8X7VNI9"/>